<dbReference type="EMBL" id="BEXA01000001">
    <property type="protein sequence ID" value="GAY72444.1"/>
    <property type="molecule type" value="Genomic_DNA"/>
</dbReference>
<gene>
    <name evidence="1" type="ORF">NBRC111893_590</name>
</gene>
<proteinExistence type="predicted"/>
<organism evidence="1 2">
    <name type="scientific">Lentilactobacillus kosonis</name>
    <dbReference type="NCBI Taxonomy" id="2810561"/>
    <lineage>
        <taxon>Bacteria</taxon>
        <taxon>Bacillati</taxon>
        <taxon>Bacillota</taxon>
        <taxon>Bacilli</taxon>
        <taxon>Lactobacillales</taxon>
        <taxon>Lactobacillaceae</taxon>
        <taxon>Lentilactobacillus</taxon>
    </lineage>
</organism>
<keyword evidence="2" id="KW-1185">Reference proteome</keyword>
<dbReference type="AlphaFoldDB" id="A0A401FJ91"/>
<sequence>MDYIDTDFRKHQINKMIDHANDIMTIIKLSQPSIGQLMQQLDNNETAWETLWNVSTLLTLILELSREDEATQTDLLTLIEDVDAGKPLLRKNER</sequence>
<reference evidence="1 2" key="1">
    <citation type="submission" date="2017-11" db="EMBL/GenBank/DDBJ databases">
        <title>Draft Genome Sequence of Lactobacillus curieae NBRC 111893 isolated from Koso, a Japanese sugar-Vegetable Fermented Beverage.</title>
        <authorList>
            <person name="Chiou T.Y."/>
            <person name="Oshima K."/>
            <person name="Suda W."/>
            <person name="Hattori M."/>
            <person name="Takahashi T."/>
        </authorList>
    </citation>
    <scope>NUCLEOTIDE SEQUENCE [LARGE SCALE GENOMIC DNA]</scope>
    <source>
        <strain evidence="1 2">NBRC111893</strain>
    </source>
</reference>
<comment type="caution">
    <text evidence="1">The sequence shown here is derived from an EMBL/GenBank/DDBJ whole genome shotgun (WGS) entry which is preliminary data.</text>
</comment>
<name>A0A401FJ91_9LACO</name>
<evidence type="ECO:0000313" key="2">
    <source>
        <dbReference type="Proteomes" id="UP000286974"/>
    </source>
</evidence>
<accession>A0A401FJ91</accession>
<dbReference type="Proteomes" id="UP000286974">
    <property type="component" value="Unassembled WGS sequence"/>
</dbReference>
<dbReference type="RefSeq" id="WP_125007840.1">
    <property type="nucleotide sequence ID" value="NZ_BEXA01000001.1"/>
</dbReference>
<evidence type="ECO:0000313" key="1">
    <source>
        <dbReference type="EMBL" id="GAY72444.1"/>
    </source>
</evidence>
<protein>
    <submittedName>
        <fullName evidence="1">Uncharacterized protein</fullName>
    </submittedName>
</protein>